<evidence type="ECO:0000256" key="1">
    <source>
        <dbReference type="SAM" id="Phobius"/>
    </source>
</evidence>
<feature type="transmembrane region" description="Helical" evidence="1">
    <location>
        <begin position="126"/>
        <end position="143"/>
    </location>
</feature>
<reference evidence="2 3" key="1">
    <citation type="submission" date="2014-10" db="EMBL/GenBank/DDBJ databases">
        <title>Genome sequence of Pectobacterium carotovorum M022.</title>
        <authorList>
            <person name="Chan K.-G."/>
            <person name="Tan W.-S."/>
        </authorList>
    </citation>
    <scope>NUCLEOTIDE SEQUENCE [LARGE SCALE GENOMIC DNA]</scope>
    <source>
        <strain evidence="2 3">M022</strain>
    </source>
</reference>
<protein>
    <submittedName>
        <fullName evidence="2">Uncharacterized protein</fullName>
    </submittedName>
</protein>
<evidence type="ECO:0000313" key="2">
    <source>
        <dbReference type="EMBL" id="KHN53081.1"/>
    </source>
</evidence>
<keyword evidence="3" id="KW-1185">Reference proteome</keyword>
<name>A0A7V8L5U5_9GAMM</name>
<dbReference type="EMBL" id="JSXC01000019">
    <property type="protein sequence ID" value="KHN53081.1"/>
    <property type="molecule type" value="Genomic_DNA"/>
</dbReference>
<keyword evidence="1" id="KW-0812">Transmembrane</keyword>
<evidence type="ECO:0000313" key="3">
    <source>
        <dbReference type="Proteomes" id="UP000053038"/>
    </source>
</evidence>
<keyword evidence="1" id="KW-0472">Membrane</keyword>
<gene>
    <name evidence="2" type="ORF">OI69_07010</name>
</gene>
<organism evidence="2 3">
    <name type="scientific">Pectobacterium fontis</name>
    <dbReference type="NCBI Taxonomy" id="2558042"/>
    <lineage>
        <taxon>Bacteria</taxon>
        <taxon>Pseudomonadati</taxon>
        <taxon>Pseudomonadota</taxon>
        <taxon>Gammaproteobacteria</taxon>
        <taxon>Enterobacterales</taxon>
        <taxon>Pectobacteriaceae</taxon>
        <taxon>Pectobacterium</taxon>
    </lineage>
</organism>
<keyword evidence="1" id="KW-1133">Transmembrane helix</keyword>
<dbReference type="RefSeq" id="WP_039347935.1">
    <property type="nucleotide sequence ID" value="NZ_JSXC01000019.1"/>
</dbReference>
<sequence length="406" mass="48064">MKKQKSIRKNKISLVYNGYDLSEIMAFDMAYLINEKRSLRKSFSKLFLANELNIPSFDDDILFSIGPYGERRDYEEIINYVISQVDVKNIFRITEKSKFHFSIKGFILSINQICSQKLSFSWKNRLILLFYMMYYINTIDLLNKTKKNFKYKKYCSFCSALPLEAILCKYFKLYKITTYTLQHALYSYPKDSNVDAVIFDNMISDHLLCWGEHTKNDFLKYGIRSEKIKVCGYPSVKKDLSPYEFKETCRILLLCSSLKYEKENTEIIKIIHACSKKEKIDVMIKTHPHLNQEKYKSLAEKYGFNFYNLGTLKEALDSKEFDIAISYNSTTYYDVYMGNVLSLKYKNERNKINFDVMNDSFSTQEELLSQLKKMKELSNKSQTWFEIKKRLSIVVGYGINSYRKYL</sequence>
<dbReference type="Proteomes" id="UP000053038">
    <property type="component" value="Unassembled WGS sequence"/>
</dbReference>
<proteinExistence type="predicted"/>
<accession>A0A7V8L5U5</accession>
<dbReference type="SUPFAM" id="SSF53756">
    <property type="entry name" value="UDP-Glycosyltransferase/glycogen phosphorylase"/>
    <property type="match status" value="1"/>
</dbReference>
<dbReference type="AlphaFoldDB" id="A0A7V8L5U5"/>
<comment type="caution">
    <text evidence="2">The sequence shown here is derived from an EMBL/GenBank/DDBJ whole genome shotgun (WGS) entry which is preliminary data.</text>
</comment>
<dbReference type="OrthoDB" id="1492777at2"/>